<dbReference type="Pfam" id="PF13472">
    <property type="entry name" value="Lipase_GDSL_2"/>
    <property type="match status" value="1"/>
</dbReference>
<evidence type="ECO:0000259" key="1">
    <source>
        <dbReference type="Pfam" id="PF13472"/>
    </source>
</evidence>
<dbReference type="GO" id="GO:0016788">
    <property type="term" value="F:hydrolase activity, acting on ester bonds"/>
    <property type="evidence" value="ECO:0007669"/>
    <property type="project" value="UniProtKB-ARBA"/>
</dbReference>
<evidence type="ECO:0000313" key="3">
    <source>
        <dbReference type="Proteomes" id="UP000288259"/>
    </source>
</evidence>
<dbReference type="Gene3D" id="3.40.50.1110">
    <property type="entry name" value="SGNH hydrolase"/>
    <property type="match status" value="1"/>
</dbReference>
<gene>
    <name evidence="2" type="ORF">CWI71_02630</name>
</gene>
<dbReference type="CDD" id="cd01836">
    <property type="entry name" value="FeeA_FeeB_like"/>
    <property type="match status" value="1"/>
</dbReference>
<accession>A0A432YQ29</accession>
<evidence type="ECO:0000313" key="2">
    <source>
        <dbReference type="EMBL" id="RUO63137.1"/>
    </source>
</evidence>
<dbReference type="InterPro" id="IPR036514">
    <property type="entry name" value="SGNH_hydro_sf"/>
</dbReference>
<dbReference type="OrthoDB" id="9804395at2"/>
<comment type="caution">
    <text evidence="2">The sequence shown here is derived from an EMBL/GenBank/DDBJ whole genome shotgun (WGS) entry which is preliminary data.</text>
</comment>
<dbReference type="InterPro" id="IPR013830">
    <property type="entry name" value="SGNH_hydro"/>
</dbReference>
<sequence length="235" mass="26262">MRKLLFALSAPLLLLQGKVVRARTPRLPEPPGRRHNIPQGGAAPLGLLLIGDSAIAGVGCETQEDAFSGRLIGLLAEKYQLHWQLMARSSLTCAQVLAMLKETDLRLTQVDTVVISVGVNDVTQRTSLVQWRRDLEALTDYLQSLGAKHILYTALPPMERFPALPQPLRWFLGRQAHDLNRELAAHCDQQQSTELLLPDFPFEARFVARDGYHPSHVAAELWAQRAAALLQQRRD</sequence>
<name>A0A432YQ29_9GAMM</name>
<reference evidence="3" key="1">
    <citation type="journal article" date="2018" name="Front. Microbiol.">
        <title>Genome-Based Analysis Reveals the Taxonomy and Diversity of the Family Idiomarinaceae.</title>
        <authorList>
            <person name="Liu Y."/>
            <person name="Lai Q."/>
            <person name="Shao Z."/>
        </authorList>
    </citation>
    <scope>NUCLEOTIDE SEQUENCE [LARGE SCALE GENOMIC DNA]</scope>
    <source>
        <strain evidence="3">CVS-6</strain>
    </source>
</reference>
<dbReference type="Proteomes" id="UP000288259">
    <property type="component" value="Unassembled WGS sequence"/>
</dbReference>
<proteinExistence type="predicted"/>
<dbReference type="AlphaFoldDB" id="A0A432YQ29"/>
<dbReference type="SUPFAM" id="SSF52266">
    <property type="entry name" value="SGNH hydrolase"/>
    <property type="match status" value="1"/>
</dbReference>
<keyword evidence="3" id="KW-1185">Reference proteome</keyword>
<organism evidence="2 3">
    <name type="scientific">Pseudidiomarina insulisalsae</name>
    <dbReference type="NCBI Taxonomy" id="575789"/>
    <lineage>
        <taxon>Bacteria</taxon>
        <taxon>Pseudomonadati</taxon>
        <taxon>Pseudomonadota</taxon>
        <taxon>Gammaproteobacteria</taxon>
        <taxon>Alteromonadales</taxon>
        <taxon>Idiomarinaceae</taxon>
        <taxon>Pseudidiomarina</taxon>
    </lineage>
</organism>
<dbReference type="EMBL" id="PIPY01000002">
    <property type="protein sequence ID" value="RUO63137.1"/>
    <property type="molecule type" value="Genomic_DNA"/>
</dbReference>
<dbReference type="RefSeq" id="WP_126753703.1">
    <property type="nucleotide sequence ID" value="NZ_PIPY01000002.1"/>
</dbReference>
<protein>
    <recommendedName>
        <fullName evidence="1">SGNH hydrolase-type esterase domain-containing protein</fullName>
    </recommendedName>
</protein>
<feature type="domain" description="SGNH hydrolase-type esterase" evidence="1">
    <location>
        <begin position="49"/>
        <end position="216"/>
    </location>
</feature>